<gene>
    <name evidence="1" type="ORF">H6G03_12720</name>
</gene>
<accession>A0A926ZH99</accession>
<evidence type="ECO:0000313" key="2">
    <source>
        <dbReference type="Proteomes" id="UP000641646"/>
    </source>
</evidence>
<dbReference type="AlphaFoldDB" id="A0A926ZH99"/>
<name>A0A926ZH99_9CYAN</name>
<dbReference type="Proteomes" id="UP000641646">
    <property type="component" value="Unassembled WGS sequence"/>
</dbReference>
<reference evidence="1" key="2">
    <citation type="submission" date="2020-08" db="EMBL/GenBank/DDBJ databases">
        <authorList>
            <person name="Chen M."/>
            <person name="Teng W."/>
            <person name="Zhao L."/>
            <person name="Hu C."/>
            <person name="Zhou Y."/>
            <person name="Han B."/>
            <person name="Song L."/>
            <person name="Shu W."/>
        </authorList>
    </citation>
    <scope>NUCLEOTIDE SEQUENCE</scope>
    <source>
        <strain evidence="1">FACHB-1375</strain>
    </source>
</reference>
<evidence type="ECO:0000313" key="1">
    <source>
        <dbReference type="EMBL" id="MBD2181957.1"/>
    </source>
</evidence>
<organism evidence="1 2">
    <name type="scientific">Aerosakkonema funiforme FACHB-1375</name>
    <dbReference type="NCBI Taxonomy" id="2949571"/>
    <lineage>
        <taxon>Bacteria</taxon>
        <taxon>Bacillati</taxon>
        <taxon>Cyanobacteriota</taxon>
        <taxon>Cyanophyceae</taxon>
        <taxon>Oscillatoriophycideae</taxon>
        <taxon>Aerosakkonematales</taxon>
        <taxon>Aerosakkonemataceae</taxon>
        <taxon>Aerosakkonema</taxon>
    </lineage>
</organism>
<keyword evidence="2" id="KW-1185">Reference proteome</keyword>
<protein>
    <submittedName>
        <fullName evidence="1">Uncharacterized protein</fullName>
    </submittedName>
</protein>
<comment type="caution">
    <text evidence="1">The sequence shown here is derived from an EMBL/GenBank/DDBJ whole genome shotgun (WGS) entry which is preliminary data.</text>
</comment>
<proteinExistence type="predicted"/>
<dbReference type="RefSeq" id="WP_190464767.1">
    <property type="nucleotide sequence ID" value="NZ_JACJPW010000028.1"/>
</dbReference>
<dbReference type="EMBL" id="JACJPW010000028">
    <property type="protein sequence ID" value="MBD2181957.1"/>
    <property type="molecule type" value="Genomic_DNA"/>
</dbReference>
<reference evidence="1" key="1">
    <citation type="journal article" date="2015" name="ISME J.">
        <title>Draft Genome Sequence of Streptomyces incarnatus NRRL8089, which Produces the Nucleoside Antibiotic Sinefungin.</title>
        <authorList>
            <person name="Oshima K."/>
            <person name="Hattori M."/>
            <person name="Shimizu H."/>
            <person name="Fukuda K."/>
            <person name="Nemoto M."/>
            <person name="Inagaki K."/>
            <person name="Tamura T."/>
        </authorList>
    </citation>
    <scope>NUCLEOTIDE SEQUENCE</scope>
    <source>
        <strain evidence="1">FACHB-1375</strain>
    </source>
</reference>
<sequence length="187" mass="21380">MSLREEWDAARAQRQQEINERQHQVLEHRHQTQMELYETATNRAAMAAALRDSLSNFHNTLQSDVANFREETRLHQQEVWMEEAHQRAAYVAAMRDYVWGTAPTLMTDVNPVPLPAPNVPPSAKPKSIPTNLERVFQYVRQNIGVQIDDIETALGLSRADTVNALQSLMNQKLLVQQAQSYYPIQGS</sequence>